<evidence type="ECO:0000313" key="20">
    <source>
        <dbReference type="EMBL" id="QDU43859.1"/>
    </source>
</evidence>
<dbReference type="InterPro" id="IPR011115">
    <property type="entry name" value="SecA_DEAD"/>
</dbReference>
<dbReference type="GO" id="GO:0008564">
    <property type="term" value="F:protein-exporting ATPase activity"/>
    <property type="evidence" value="ECO:0007669"/>
    <property type="project" value="UniProtKB-EC"/>
</dbReference>
<dbReference type="InterPro" id="IPR027417">
    <property type="entry name" value="P-loop_NTPase"/>
</dbReference>
<dbReference type="InterPro" id="IPR036670">
    <property type="entry name" value="SecA_X-link_sf"/>
</dbReference>
<dbReference type="GO" id="GO:0006605">
    <property type="term" value="P:protein targeting"/>
    <property type="evidence" value="ECO:0007669"/>
    <property type="project" value="UniProtKB-UniRule"/>
</dbReference>
<accession>A0A517ZN05</accession>
<dbReference type="InterPro" id="IPR044722">
    <property type="entry name" value="SecA_SF2_C"/>
</dbReference>
<evidence type="ECO:0000256" key="13">
    <source>
        <dbReference type="ARBA" id="ARBA00023010"/>
    </source>
</evidence>
<gene>
    <name evidence="15" type="primary">secA</name>
    <name evidence="20" type="ORF">Mal52_23360</name>
</gene>
<dbReference type="SMART" id="SM00957">
    <property type="entry name" value="SecA_DEAD"/>
    <property type="match status" value="1"/>
</dbReference>
<dbReference type="InterPro" id="IPR004027">
    <property type="entry name" value="SEC_C_motif"/>
</dbReference>
<keyword evidence="9" id="KW-0862">Zinc</keyword>
<dbReference type="CDD" id="cd18803">
    <property type="entry name" value="SF2_C_secA"/>
    <property type="match status" value="1"/>
</dbReference>
<evidence type="ECO:0000256" key="17">
    <source>
        <dbReference type="SAM" id="MobiDB-lite"/>
    </source>
</evidence>
<dbReference type="PANTHER" id="PTHR30612">
    <property type="entry name" value="SECA INNER MEMBRANE COMPONENT OF SEC PROTEIN SECRETION SYSTEM"/>
    <property type="match status" value="1"/>
</dbReference>
<dbReference type="FunFam" id="3.90.1440.10:FF:000003">
    <property type="entry name" value="Preprotein translocase SecA subunit"/>
    <property type="match status" value="1"/>
</dbReference>
<keyword evidence="10 15" id="KW-0067">ATP-binding</keyword>
<keyword evidence="7" id="KW-0479">Metal-binding</keyword>
<dbReference type="CDD" id="cd17928">
    <property type="entry name" value="DEXDc_SecA"/>
    <property type="match status" value="1"/>
</dbReference>
<dbReference type="PROSITE" id="PS01312">
    <property type="entry name" value="SECA"/>
    <property type="match status" value="1"/>
</dbReference>
<proteinExistence type="inferred from homology"/>
<protein>
    <recommendedName>
        <fullName evidence="15 16">Protein translocase subunit SecA</fullName>
        <ecNumber evidence="15">7.4.2.8</ecNumber>
    </recommendedName>
</protein>
<dbReference type="AlphaFoldDB" id="A0A517ZN05"/>
<dbReference type="InterPro" id="IPR036266">
    <property type="entry name" value="SecA_Wing/Scaffold_sf"/>
</dbReference>
<dbReference type="NCBIfam" id="NF009538">
    <property type="entry name" value="PRK12904.1"/>
    <property type="match status" value="1"/>
</dbReference>
<dbReference type="GO" id="GO:0065002">
    <property type="term" value="P:intracellular protein transmembrane transport"/>
    <property type="evidence" value="ECO:0007669"/>
    <property type="project" value="UniProtKB-UniRule"/>
</dbReference>
<dbReference type="SUPFAM" id="SSF52540">
    <property type="entry name" value="P-loop containing nucleoside triphosphate hydrolases"/>
    <property type="match status" value="2"/>
</dbReference>
<feature type="domain" description="Helicase ATP-binding" evidence="18">
    <location>
        <begin position="118"/>
        <end position="275"/>
    </location>
</feature>
<evidence type="ECO:0000256" key="12">
    <source>
        <dbReference type="ARBA" id="ARBA00022967"/>
    </source>
</evidence>
<evidence type="ECO:0000256" key="7">
    <source>
        <dbReference type="ARBA" id="ARBA00022723"/>
    </source>
</evidence>
<evidence type="ECO:0000256" key="3">
    <source>
        <dbReference type="ARBA" id="ARBA00007650"/>
    </source>
</evidence>
<evidence type="ECO:0000259" key="19">
    <source>
        <dbReference type="PROSITE" id="PS51196"/>
    </source>
</evidence>
<dbReference type="PRINTS" id="PR00906">
    <property type="entry name" value="SECA"/>
</dbReference>
<dbReference type="GO" id="GO:0005829">
    <property type="term" value="C:cytosol"/>
    <property type="evidence" value="ECO:0007669"/>
    <property type="project" value="TreeGrafter"/>
</dbReference>
<dbReference type="EC" id="7.4.2.8" evidence="15"/>
<keyword evidence="8 15" id="KW-0547">Nucleotide-binding</keyword>
<dbReference type="EMBL" id="CP036276">
    <property type="protein sequence ID" value="QDU43859.1"/>
    <property type="molecule type" value="Genomic_DNA"/>
</dbReference>
<dbReference type="Pfam" id="PF07516">
    <property type="entry name" value="SecA_SW"/>
    <property type="match status" value="2"/>
</dbReference>
<evidence type="ECO:0000256" key="14">
    <source>
        <dbReference type="ARBA" id="ARBA00023136"/>
    </source>
</evidence>
<keyword evidence="14 15" id="KW-0472">Membrane</keyword>
<dbReference type="HAMAP" id="MF_01382">
    <property type="entry name" value="SecA"/>
    <property type="match status" value="1"/>
</dbReference>
<comment type="subunit">
    <text evidence="15">Monomer and homodimer. Part of the essential Sec protein translocation apparatus which comprises SecA, SecYEG and auxiliary proteins SecDF. Other proteins may also be involved.</text>
</comment>
<evidence type="ECO:0000259" key="18">
    <source>
        <dbReference type="PROSITE" id="PS51192"/>
    </source>
</evidence>
<comment type="function">
    <text evidence="15">Part of the Sec protein translocase complex. Interacts with the SecYEG preprotein conducting channel. Has a central role in coupling the hydrolysis of ATP to the transfer of proteins into and across the cell membrane, serving as an ATP-driven molecular motor driving the stepwise translocation of polypeptide chains across the membrane.</text>
</comment>
<dbReference type="FunFam" id="3.40.50.300:FF:000113">
    <property type="entry name" value="Preprotein translocase subunit SecA"/>
    <property type="match status" value="1"/>
</dbReference>
<dbReference type="GO" id="GO:0005886">
    <property type="term" value="C:plasma membrane"/>
    <property type="evidence" value="ECO:0007669"/>
    <property type="project" value="UniProtKB-SubCell"/>
</dbReference>
<sequence>MEFLDKIGESVSSFIGWFLGLYTRLFGSSNDRQMRRLGFDRRGEETTIVPGSLLDTINKLEPEVQKLTDEQLKQTAVDFRARLATGETLDDLLPEMFARVREVGVRILKMRHYDVQMIGGYVLHKGNIAEMVTGEGKTLVATLAVSLNAVAGHVHVITVNDYLALRDMEWMAPLYQGLGLTVSAIQGGMDPHERQPAYACDITYGTNNEFGFDYLRDNMKPTKSLQVQGPLQFAVIDEVDNILIDEARTPLIISGPAYDDVTKYAKANRIAAQLKKGEHFEVKEKEHSAHLTDEGVRKAEELAGVESFYTTGNMEWPHLIDNALKAHFLYKRDTNYVVQEDEVVIVDEFTGRLMPGRNWSDGLHQAVEAKEGVKIKEENQTLATITLQNFFKLYDKLGGMTGTAMTEAGEFWKIYKLDVVAIPTNRPMQRINSPDMIYRTDQEKYHAIGEEIREVHKTGRPILVGTTSIEKSELLSRQLSKYGVKHEVLNAKQHGREADIIAQAGRLGGVTIATNMAGRGTDIILGGNPEAMAWEVLKHKYESRLDVPKAEFEEVANEIAQREGMADEGKKVSELGGLHVIGTERHEARRIDLQLRGRSGRQGDRGSSRFFLSLEDDLMRIFAGDWVKDILTRLGMQEGEAIESRMVSKRVEGAQKKREEYNFEVRKNLLEYDEVMDEQRKRVYGYRQHILDGGNCRELIMEMVADQVRSMTAEILDPAYGHQTAVVWAGQELGVDLDFRDVKQMNLDDFESYVTDQAQRQSEVLIQDQIEENLPDDAEDKREWNWLTISKWANARYGLNTNDRELRKVGRDDLFEYLLKRAHEAIDRFDLKPLKDFLSEDWSQRSLAGWLEHRFSLRMDPETFKDIEIPDAIDLILEKLETLYHEKEINFPVTLGINKFLAGRGSNDRPDREGLISWANERFESKLDFEDIKSKSRDEVVEVLNTASRGFYRNGELLEEADEILKEAYGDDDDAPDHPPENIQPLEKLSQWTQEKLHAELDPTQLQALPRSDARRDVQGKIDERYRPELSQAERALILEVLDTAWKDHLYYMDHLRSGIGLQSYAQKDPKVEYKKQGMRAFETMWTSVADRVTDAIFRLEEANPEFLGSLWKVSSTVHESAPTPEADNSPGQNAGSEQTAIEPIRNHGKRVGRNEPCPCGSGKKFKNCCMHK</sequence>
<dbReference type="SMART" id="SM00958">
    <property type="entry name" value="SecA_PP_bind"/>
    <property type="match status" value="1"/>
</dbReference>
<name>A0A517ZN05_9PLAN</name>
<evidence type="ECO:0000256" key="16">
    <source>
        <dbReference type="RuleBase" id="RU003874"/>
    </source>
</evidence>
<evidence type="ECO:0000256" key="1">
    <source>
        <dbReference type="ARBA" id="ARBA00001947"/>
    </source>
</evidence>
<keyword evidence="12 15" id="KW-1278">Translocase</keyword>
<keyword evidence="6 15" id="KW-0963">Cytoplasm</keyword>
<dbReference type="GO" id="GO:0046872">
    <property type="term" value="F:metal ion binding"/>
    <property type="evidence" value="ECO:0007669"/>
    <property type="project" value="UniProtKB-KW"/>
</dbReference>
<dbReference type="KEGG" id="sdyn:Mal52_23360"/>
<comment type="catalytic activity">
    <reaction evidence="15">
        <text>ATP + H2O + cellular proteinSide 1 = ADP + phosphate + cellular proteinSide 2.</text>
        <dbReference type="EC" id="7.4.2.8"/>
    </reaction>
</comment>
<dbReference type="FunFam" id="3.40.50.300:FF:000246">
    <property type="entry name" value="Preprotein translocase subunit SecA"/>
    <property type="match status" value="1"/>
</dbReference>
<dbReference type="InterPro" id="IPR014018">
    <property type="entry name" value="SecA_motor_DEAD"/>
</dbReference>
<dbReference type="PROSITE" id="PS51196">
    <property type="entry name" value="SECA_MOTOR_DEAD"/>
    <property type="match status" value="1"/>
</dbReference>
<dbReference type="NCBIfam" id="TIGR00963">
    <property type="entry name" value="secA"/>
    <property type="match status" value="1"/>
</dbReference>
<dbReference type="Gene3D" id="3.10.450.50">
    <property type="match status" value="1"/>
</dbReference>
<dbReference type="GO" id="GO:0005524">
    <property type="term" value="F:ATP binding"/>
    <property type="evidence" value="ECO:0007669"/>
    <property type="project" value="UniProtKB-UniRule"/>
</dbReference>
<dbReference type="GO" id="GO:0017038">
    <property type="term" value="P:protein import"/>
    <property type="evidence" value="ECO:0007669"/>
    <property type="project" value="InterPro"/>
</dbReference>
<comment type="cofactor">
    <cofactor evidence="1">
        <name>Zn(2+)</name>
        <dbReference type="ChEBI" id="CHEBI:29105"/>
    </cofactor>
</comment>
<feature type="binding site" evidence="15">
    <location>
        <begin position="134"/>
        <end position="138"/>
    </location>
    <ligand>
        <name>ATP</name>
        <dbReference type="ChEBI" id="CHEBI:30616"/>
    </ligand>
</feature>
<dbReference type="Gene3D" id="1.10.3060.10">
    <property type="entry name" value="Helical scaffold and wing domains of SecA"/>
    <property type="match status" value="2"/>
</dbReference>
<dbReference type="Pfam" id="PF01043">
    <property type="entry name" value="SecA_PP_bind"/>
    <property type="match status" value="1"/>
</dbReference>
<keyword evidence="5 15" id="KW-1003">Cell membrane</keyword>
<evidence type="ECO:0000256" key="5">
    <source>
        <dbReference type="ARBA" id="ARBA00022475"/>
    </source>
</evidence>
<dbReference type="InterPro" id="IPR011116">
    <property type="entry name" value="SecA_Wing/Scaffold"/>
</dbReference>
<evidence type="ECO:0000256" key="11">
    <source>
        <dbReference type="ARBA" id="ARBA00022927"/>
    </source>
</evidence>
<dbReference type="Gene3D" id="3.40.50.300">
    <property type="entry name" value="P-loop containing nucleotide triphosphate hydrolases"/>
    <property type="match status" value="2"/>
</dbReference>
<evidence type="ECO:0000256" key="2">
    <source>
        <dbReference type="ARBA" id="ARBA00004170"/>
    </source>
</evidence>
<dbReference type="RefSeq" id="WP_145376144.1">
    <property type="nucleotide sequence ID" value="NZ_CP036276.1"/>
</dbReference>
<dbReference type="InterPro" id="IPR000185">
    <property type="entry name" value="SecA"/>
</dbReference>
<evidence type="ECO:0000256" key="6">
    <source>
        <dbReference type="ARBA" id="ARBA00022490"/>
    </source>
</evidence>
<dbReference type="InterPro" id="IPR014001">
    <property type="entry name" value="Helicase_ATP-bd"/>
</dbReference>
<dbReference type="InterPro" id="IPR020937">
    <property type="entry name" value="SecA_CS"/>
</dbReference>
<dbReference type="InterPro" id="IPR011130">
    <property type="entry name" value="SecA_preprotein_X-link_dom"/>
</dbReference>
<dbReference type="PANTHER" id="PTHR30612:SF0">
    <property type="entry name" value="CHLOROPLAST PROTEIN-TRANSPORTING ATPASE"/>
    <property type="match status" value="1"/>
</dbReference>
<keyword evidence="13 15" id="KW-0811">Translocation</keyword>
<dbReference type="SUPFAM" id="SSF81886">
    <property type="entry name" value="Helical scaffold and wing domains of SecA"/>
    <property type="match status" value="2"/>
</dbReference>
<keyword evidence="21" id="KW-1185">Reference proteome</keyword>
<dbReference type="Pfam" id="PF07517">
    <property type="entry name" value="SecA_DEAD"/>
    <property type="match status" value="1"/>
</dbReference>
<dbReference type="PROSITE" id="PS51192">
    <property type="entry name" value="HELICASE_ATP_BIND_1"/>
    <property type="match status" value="1"/>
</dbReference>
<comment type="similarity">
    <text evidence="3 15 16">Belongs to the SecA family.</text>
</comment>
<dbReference type="Pfam" id="PF21090">
    <property type="entry name" value="P-loop_SecA"/>
    <property type="match status" value="1"/>
</dbReference>
<dbReference type="GO" id="GO:0031522">
    <property type="term" value="C:cell envelope Sec protein transport complex"/>
    <property type="evidence" value="ECO:0007669"/>
    <property type="project" value="TreeGrafter"/>
</dbReference>
<feature type="domain" description="SecA family profile" evidence="19">
    <location>
        <begin position="32"/>
        <end position="643"/>
    </location>
</feature>
<feature type="region of interest" description="Disordered" evidence="17">
    <location>
        <begin position="1119"/>
        <end position="1138"/>
    </location>
</feature>
<keyword evidence="11 15" id="KW-0653">Protein transport</keyword>
<evidence type="ECO:0000256" key="15">
    <source>
        <dbReference type="HAMAP-Rule" id="MF_01382"/>
    </source>
</evidence>
<organism evidence="20 21">
    <name type="scientific">Symmachiella dynata</name>
    <dbReference type="NCBI Taxonomy" id="2527995"/>
    <lineage>
        <taxon>Bacteria</taxon>
        <taxon>Pseudomonadati</taxon>
        <taxon>Planctomycetota</taxon>
        <taxon>Planctomycetia</taxon>
        <taxon>Planctomycetales</taxon>
        <taxon>Planctomycetaceae</taxon>
        <taxon>Symmachiella</taxon>
    </lineage>
</organism>
<dbReference type="Pfam" id="PF02810">
    <property type="entry name" value="SEC-C"/>
    <property type="match status" value="1"/>
</dbReference>
<dbReference type="SUPFAM" id="SSF81767">
    <property type="entry name" value="Pre-protein crosslinking domain of SecA"/>
    <property type="match status" value="1"/>
</dbReference>
<evidence type="ECO:0000256" key="8">
    <source>
        <dbReference type="ARBA" id="ARBA00022741"/>
    </source>
</evidence>
<feature type="binding site" evidence="15">
    <location>
        <position position="522"/>
    </location>
    <ligand>
        <name>ATP</name>
        <dbReference type="ChEBI" id="CHEBI:30616"/>
    </ligand>
</feature>
<evidence type="ECO:0000313" key="21">
    <source>
        <dbReference type="Proteomes" id="UP000319383"/>
    </source>
</evidence>
<feature type="binding site" evidence="15">
    <location>
        <position position="116"/>
    </location>
    <ligand>
        <name>ATP</name>
        <dbReference type="ChEBI" id="CHEBI:30616"/>
    </ligand>
</feature>
<evidence type="ECO:0000256" key="9">
    <source>
        <dbReference type="ARBA" id="ARBA00022833"/>
    </source>
</evidence>
<evidence type="ECO:0000256" key="4">
    <source>
        <dbReference type="ARBA" id="ARBA00022448"/>
    </source>
</evidence>
<keyword evidence="4 15" id="KW-0813">Transport</keyword>
<evidence type="ECO:0000256" key="10">
    <source>
        <dbReference type="ARBA" id="ARBA00022840"/>
    </source>
</evidence>
<dbReference type="Gene3D" id="3.90.1440.10">
    <property type="entry name" value="SecA, preprotein cross-linking domain"/>
    <property type="match status" value="1"/>
</dbReference>
<dbReference type="GO" id="GO:0043952">
    <property type="term" value="P:protein transport by the Sec complex"/>
    <property type="evidence" value="ECO:0007669"/>
    <property type="project" value="UniProtKB-ARBA"/>
</dbReference>
<reference evidence="20 21" key="1">
    <citation type="submission" date="2019-02" db="EMBL/GenBank/DDBJ databases">
        <title>Deep-cultivation of Planctomycetes and their phenomic and genomic characterization uncovers novel biology.</title>
        <authorList>
            <person name="Wiegand S."/>
            <person name="Jogler M."/>
            <person name="Boedeker C."/>
            <person name="Pinto D."/>
            <person name="Vollmers J."/>
            <person name="Rivas-Marin E."/>
            <person name="Kohn T."/>
            <person name="Peeters S.H."/>
            <person name="Heuer A."/>
            <person name="Rast P."/>
            <person name="Oberbeckmann S."/>
            <person name="Bunk B."/>
            <person name="Jeske O."/>
            <person name="Meyerdierks A."/>
            <person name="Storesund J.E."/>
            <person name="Kallscheuer N."/>
            <person name="Luecker S."/>
            <person name="Lage O.M."/>
            <person name="Pohl T."/>
            <person name="Merkel B.J."/>
            <person name="Hornburger P."/>
            <person name="Mueller R.-W."/>
            <person name="Bruemmer F."/>
            <person name="Labrenz M."/>
            <person name="Spormann A.M."/>
            <person name="Op den Camp H."/>
            <person name="Overmann J."/>
            <person name="Amann R."/>
            <person name="Jetten M.S.M."/>
            <person name="Mascher T."/>
            <person name="Medema M.H."/>
            <person name="Devos D.P."/>
            <person name="Kaster A.-K."/>
            <person name="Ovreas L."/>
            <person name="Rohde M."/>
            <person name="Galperin M.Y."/>
            <person name="Jogler C."/>
        </authorList>
    </citation>
    <scope>NUCLEOTIDE SEQUENCE [LARGE SCALE GENOMIC DNA]</scope>
    <source>
        <strain evidence="20 21">Mal52</strain>
    </source>
</reference>
<dbReference type="Proteomes" id="UP000319383">
    <property type="component" value="Chromosome"/>
</dbReference>
<comment type="subcellular location">
    <subcellularLocation>
        <location evidence="15">Cell membrane</location>
        <topology evidence="15">Peripheral membrane protein</topology>
        <orientation evidence="15">Cytoplasmic side</orientation>
    </subcellularLocation>
    <subcellularLocation>
        <location evidence="15">Cytoplasm</location>
    </subcellularLocation>
    <subcellularLocation>
        <location evidence="2">Membrane</location>
        <topology evidence="2">Peripheral membrane protein</topology>
    </subcellularLocation>
    <text evidence="15">Distribution is 50-50.</text>
</comment>